<keyword evidence="7" id="KW-0963">Cytoplasm</keyword>
<dbReference type="Proteomes" id="UP000695022">
    <property type="component" value="Unplaced"/>
</dbReference>
<evidence type="ECO:0000256" key="2">
    <source>
        <dbReference type="ARBA" id="ARBA00004123"/>
    </source>
</evidence>
<evidence type="ECO:0000256" key="15">
    <source>
        <dbReference type="ARBA" id="ARBA00022871"/>
    </source>
</evidence>
<dbReference type="InterPro" id="IPR021925">
    <property type="entry name" value="BAG6"/>
</dbReference>
<evidence type="ECO:0000256" key="20">
    <source>
        <dbReference type="ARBA" id="ARBA00030033"/>
    </source>
</evidence>
<evidence type="ECO:0000256" key="1">
    <source>
        <dbReference type="ARBA" id="ARBA00002067"/>
    </source>
</evidence>
<protein>
    <recommendedName>
        <fullName evidence="5">Large proline-rich protein BAG6</fullName>
    </recommendedName>
    <alternativeName>
        <fullName evidence="20">BCL2-associated athanogene 6</fullName>
    </alternativeName>
    <alternativeName>
        <fullName evidence="19">HLA-B-associated transcript 3</fullName>
    </alternativeName>
</protein>
<keyword evidence="16" id="KW-0007">Acetylation</keyword>
<feature type="compositionally biased region" description="Basic and acidic residues" evidence="23">
    <location>
        <begin position="1159"/>
        <end position="1169"/>
    </location>
</feature>
<comment type="function">
    <text evidence="1">Released extracellularly via exosomes, it is a ligand of the natural killer/NK cells receptor NCR3 and stimulates NK cells cytotoxicity. It may thereby trigger NK cells cytotoxicity against neighboring tumor cells and immature myeloid dendritic cells (DC).</text>
</comment>
<evidence type="ECO:0000256" key="10">
    <source>
        <dbReference type="ARBA" id="ARBA00022703"/>
    </source>
</evidence>
<evidence type="ECO:0000256" key="8">
    <source>
        <dbReference type="ARBA" id="ARBA00022525"/>
    </source>
</evidence>
<dbReference type="PROSITE" id="PS00299">
    <property type="entry name" value="UBIQUITIN_1"/>
    <property type="match status" value="1"/>
</dbReference>
<feature type="compositionally biased region" description="Polar residues" evidence="23">
    <location>
        <begin position="78"/>
        <end position="93"/>
    </location>
</feature>
<keyword evidence="6" id="KW-0813">Transport</keyword>
<proteinExistence type="predicted"/>
<keyword evidence="25" id="KW-1185">Reference proteome</keyword>
<feature type="compositionally biased region" description="Polar residues" evidence="23">
    <location>
        <begin position="236"/>
        <end position="254"/>
    </location>
</feature>
<dbReference type="InterPro" id="IPR000626">
    <property type="entry name" value="Ubiquitin-like_dom"/>
</dbReference>
<feature type="compositionally biased region" description="Acidic residues" evidence="23">
    <location>
        <begin position="1020"/>
        <end position="1029"/>
    </location>
</feature>
<feature type="region of interest" description="Disordered" evidence="23">
    <location>
        <begin position="189"/>
        <end position="283"/>
    </location>
</feature>
<keyword evidence="8" id="KW-0964">Secreted</keyword>
<keyword evidence="17" id="KW-0143">Chaperone</keyword>
<comment type="subunit">
    <text evidence="22">Component of the BAG6/BAT3 complex, also named BAT3 complex, at least composed of BAG6, UBL4A and GET4/TRC35. Interacts with GET4; the interaction is direct and localizes BAG6 in the cytosol. Interacts with UBL4A; the interaction is direct and required for UBL4A protein stability. Interacts with AIFM1. Interacts with HSPA2. Interacts with CTCFL. Interacts with p300/EP300. Interacts (via ubiquitin-like domain) with RNF126; required for BAG6-dependent ubiquitination of proteins mislocalized to the cytosol. Interacts (via ubiquitin-like domain) with SGTA; SGTA competes with RNF126 by binding the same region of BAG6, thereby promoting deubiquitination of BAG6-target proteins and rescuing them from degradation. Interacts with ricin A chain. Interacts with VCP and AMFR; both form the VCP/p97-AMFR/gp78 complex. Interacts with SYVN1. Interacts with USP13; the interaction is direct and may mediate UBL4A deubiquitination. Interacts with ZFAND2B. Interacts with KPNA2. Interacts with UBQLN4.</text>
</comment>
<feature type="region of interest" description="Disordered" evidence="23">
    <location>
        <begin position="70"/>
        <end position="99"/>
    </location>
</feature>
<evidence type="ECO:0000256" key="16">
    <source>
        <dbReference type="ARBA" id="ARBA00022990"/>
    </source>
</evidence>
<evidence type="ECO:0000256" key="23">
    <source>
        <dbReference type="SAM" id="MobiDB-lite"/>
    </source>
</evidence>
<feature type="region of interest" description="Disordered" evidence="23">
    <location>
        <begin position="1147"/>
        <end position="1169"/>
    </location>
</feature>
<dbReference type="PROSITE" id="PS50053">
    <property type="entry name" value="UBIQUITIN_2"/>
    <property type="match status" value="1"/>
</dbReference>
<dbReference type="InterPro" id="IPR048926">
    <property type="entry name" value="Bag6_BAGS"/>
</dbReference>
<evidence type="ECO:0000256" key="18">
    <source>
        <dbReference type="ARBA" id="ARBA00023242"/>
    </source>
</evidence>
<feature type="region of interest" description="Disordered" evidence="23">
    <location>
        <begin position="488"/>
        <end position="552"/>
    </location>
</feature>
<name>A0ABM1DRJ1_PRICU</name>
<gene>
    <name evidence="26" type="primary">LOC106805480</name>
</gene>
<keyword evidence="10" id="KW-0053">Apoptosis</keyword>
<evidence type="ECO:0000256" key="7">
    <source>
        <dbReference type="ARBA" id="ARBA00022490"/>
    </source>
</evidence>
<evidence type="ECO:0000256" key="4">
    <source>
        <dbReference type="ARBA" id="ARBA00004550"/>
    </source>
</evidence>
<keyword evidence="13" id="KW-0156">Chromatin regulator</keyword>
<feature type="domain" description="Ubiquitin-like" evidence="24">
    <location>
        <begin position="2"/>
        <end position="63"/>
    </location>
</feature>
<keyword evidence="18" id="KW-0539">Nucleus</keyword>
<evidence type="ECO:0000256" key="13">
    <source>
        <dbReference type="ARBA" id="ARBA00022853"/>
    </source>
</evidence>
<feature type="region of interest" description="Disordered" evidence="23">
    <location>
        <begin position="1008"/>
        <end position="1038"/>
    </location>
</feature>
<dbReference type="Pfam" id="PF00240">
    <property type="entry name" value="ubiquitin"/>
    <property type="match status" value="1"/>
</dbReference>
<comment type="function">
    <text evidence="21">Involved in DNA damage-induced apoptosis: following DNA damage, accumulates in the nucleus and forms a complex with p300/EP300, enhancing p300/EP300-mediated p53/TP53 acetylation leading to increase p53/TP53 transcriptional activity. When nuclear, may also act as a component of some chromatin regulator complex that regulates histone 3 'Lys-4' dimethylation (H3K4me2).</text>
</comment>
<organism evidence="25 26">
    <name type="scientific">Priapulus caudatus</name>
    <name type="common">Priapulid worm</name>
    <dbReference type="NCBI Taxonomy" id="37621"/>
    <lineage>
        <taxon>Eukaryota</taxon>
        <taxon>Metazoa</taxon>
        <taxon>Ecdysozoa</taxon>
        <taxon>Scalidophora</taxon>
        <taxon>Priapulida</taxon>
        <taxon>Priapulimorpha</taxon>
        <taxon>Priapulimorphida</taxon>
        <taxon>Priapulidae</taxon>
        <taxon>Priapulus</taxon>
    </lineage>
</organism>
<evidence type="ECO:0000313" key="26">
    <source>
        <dbReference type="RefSeq" id="XP_014662562.1"/>
    </source>
</evidence>
<dbReference type="CDD" id="cd01809">
    <property type="entry name" value="Ubl_BAG6"/>
    <property type="match status" value="1"/>
</dbReference>
<keyword evidence="12" id="KW-0221">Differentiation</keyword>
<evidence type="ECO:0000256" key="5">
    <source>
        <dbReference type="ARBA" id="ARBA00021614"/>
    </source>
</evidence>
<sequence length="1169" mass="124411">MLDVTVKTLDGQNHSYSVPDDTTVRTFKERIASSVSIPVDTQRLIYHGRVLQDDKKLIDYDVNGKVLHLVQKPPPSSQPAGTSTATPTHSGTHGQPVRGQDSFIVGAFTVPSETADHSQIQQVVQQLVGGMGELGRNAQVSTSPAEDGQSVNLHISLGPIDPAQIFNDPQQRLNTAVRLVGLANQALDRLDNPNDDVSPTGPAAQDFTSPPAEGAPTIIPPGATVATEPGPDVPMDTSSPNETTSSSDGGSRQTGAPPPTHQPQQEGGNDRAQHPPCPPRGLADVMTEVTTLNARLVPYLERFQQLMRDDPELGDDAQRIIDAQRTFNLVSAAMHHLGHAYHDISDLMIDMRHPAPRHLLNPPRAVVMYPQHRPPHGVPMHTHVSVPVTIAMAVPTPQASSTLTGSAGTAAAATQVITATTTVPSASATMSTGQQPQTHQQPQMHQQPVINIRRPVNGPQGAPMNPFMRWGVGPTTVTINRISTTIPAEMPHQPSAAASSAASGATSAATTASGGTPVHQTHATPATSGNNQPPREQMPHWGPPGQQPGAMPQFLPPELLQNLLGAAAGAAVRGMQGTFQPRPDGANPTTATRTRPTATLHIPRPSAPPPGVGMPALPHPMVSLDPFLPCSSRHCIPARPRMPPGATPQAAHDANIADIIGGVVNSFIQQQVVGGLLGTGVPGMPFQPPMPPGVGQAPAIHLQNMAQLLRNAQQNAPQQTPRVAAPPTGANEQGATDEVFLNLLQSIAGQFSADDSVQRVTIGEFLSSLGEEYQLGQEGSIISDLFFCLANHLTFNDLMRVMFGEAQPLQDVQPQILAFVNERVLQGQPATEANVSAAVDRIMDQLMAHLGETVADVEVNDGVDYLATVSAFVRARLRHVVGVVIGSETDAAGFGERVRASVERSLQECIALHLHCLRGGQPAFMALVSAELRRITADTNPLIQQWIMNTVRQQLAAAIPNVSVTVDDVRCYVTGAATPAPPSAPAPAARAEATPMVTAEDGIAMAMDSSDESMHSAQEPSEEDDDETAADSRGARRDDWRGVVPHEWVDVISRDIETQQHQRAQASMSDAYLQGMPAKRRRVSSSIHMADGKPLSSSLPDLLKKAISATGAHPVTSVAAVTKEAAESMVIQELYEQQVKHDIKRRLEADSDYNPGRFPHTDDFFADKQ</sequence>
<feature type="compositionally biased region" description="Polar residues" evidence="23">
    <location>
        <begin position="518"/>
        <end position="534"/>
    </location>
</feature>
<evidence type="ECO:0000256" key="3">
    <source>
        <dbReference type="ARBA" id="ARBA00004514"/>
    </source>
</evidence>
<dbReference type="GeneID" id="106805480"/>
<feature type="compositionally biased region" description="Low complexity" evidence="23">
    <location>
        <begin position="495"/>
        <end position="516"/>
    </location>
</feature>
<evidence type="ECO:0000256" key="17">
    <source>
        <dbReference type="ARBA" id="ARBA00023186"/>
    </source>
</evidence>
<evidence type="ECO:0000256" key="19">
    <source>
        <dbReference type="ARBA" id="ARBA00029739"/>
    </source>
</evidence>
<dbReference type="SMART" id="SM00213">
    <property type="entry name" value="UBQ"/>
    <property type="match status" value="1"/>
</dbReference>
<evidence type="ECO:0000256" key="6">
    <source>
        <dbReference type="ARBA" id="ARBA00022448"/>
    </source>
</evidence>
<accession>A0ABM1DRJ1</accession>
<evidence type="ECO:0000259" key="24">
    <source>
        <dbReference type="PROSITE" id="PS50053"/>
    </source>
</evidence>
<dbReference type="InterPro" id="IPR019954">
    <property type="entry name" value="Ubiquitin_CS"/>
</dbReference>
<feature type="region of interest" description="Disordered" evidence="23">
    <location>
        <begin position="425"/>
        <end position="448"/>
    </location>
</feature>
<dbReference type="Pfam" id="PF20960">
    <property type="entry name" value="Bag6_BAGS"/>
    <property type="match status" value="1"/>
</dbReference>
<comment type="subcellular location">
    <subcellularLocation>
        <location evidence="3">Cytoplasm</location>
        <location evidence="3">Cytosol</location>
    </subcellularLocation>
    <subcellularLocation>
        <location evidence="2">Nucleus</location>
    </subcellularLocation>
    <subcellularLocation>
        <location evidence="4">Secreted</location>
        <location evidence="4">Extracellular exosome</location>
    </subcellularLocation>
</comment>
<keyword evidence="14" id="KW-0391">Immunity</keyword>
<dbReference type="PANTHER" id="PTHR15204:SF0">
    <property type="entry name" value="LARGE PROLINE-RICH PROTEIN BAG6"/>
    <property type="match status" value="1"/>
</dbReference>
<dbReference type="Gene3D" id="3.10.20.90">
    <property type="entry name" value="Phosphatidylinositol 3-kinase Catalytic Subunit, Chain A, domain 1"/>
    <property type="match status" value="1"/>
</dbReference>
<dbReference type="PANTHER" id="PTHR15204">
    <property type="entry name" value="LARGE PROLINE-RICH PROTEIN BAG6"/>
    <property type="match status" value="1"/>
</dbReference>
<evidence type="ECO:0000256" key="22">
    <source>
        <dbReference type="ARBA" id="ARBA00046936"/>
    </source>
</evidence>
<dbReference type="RefSeq" id="XP_014662562.1">
    <property type="nucleotide sequence ID" value="XM_014807076.1"/>
</dbReference>
<evidence type="ECO:0000256" key="21">
    <source>
        <dbReference type="ARBA" id="ARBA00046003"/>
    </source>
</evidence>
<evidence type="ECO:0000256" key="14">
    <source>
        <dbReference type="ARBA" id="ARBA00022859"/>
    </source>
</evidence>
<keyword evidence="9" id="KW-0597">Phosphoprotein</keyword>
<evidence type="ECO:0000256" key="12">
    <source>
        <dbReference type="ARBA" id="ARBA00022782"/>
    </source>
</evidence>
<keyword evidence="11" id="KW-0677">Repeat</keyword>
<reference evidence="26" key="1">
    <citation type="submission" date="2025-08" db="UniProtKB">
        <authorList>
            <consortium name="RefSeq"/>
        </authorList>
    </citation>
    <scope>IDENTIFICATION</scope>
</reference>
<dbReference type="InterPro" id="IPR029071">
    <property type="entry name" value="Ubiquitin-like_domsf"/>
</dbReference>
<evidence type="ECO:0000256" key="9">
    <source>
        <dbReference type="ARBA" id="ARBA00022553"/>
    </source>
</evidence>
<dbReference type="SUPFAM" id="SSF54236">
    <property type="entry name" value="Ubiquitin-like"/>
    <property type="match status" value="1"/>
</dbReference>
<evidence type="ECO:0000313" key="25">
    <source>
        <dbReference type="Proteomes" id="UP000695022"/>
    </source>
</evidence>
<evidence type="ECO:0000256" key="11">
    <source>
        <dbReference type="ARBA" id="ARBA00022737"/>
    </source>
</evidence>
<keyword evidence="15" id="KW-0744">Spermatogenesis</keyword>
<dbReference type="Pfam" id="PF12057">
    <property type="entry name" value="BAG6"/>
    <property type="match status" value="1"/>
</dbReference>